<feature type="domain" description="RNase H type-1" evidence="1">
    <location>
        <begin position="7"/>
        <end position="96"/>
    </location>
</feature>
<dbReference type="AlphaFoldDB" id="A0A225WDF4"/>
<dbReference type="GO" id="GO:0004523">
    <property type="term" value="F:RNA-DNA hybrid ribonuclease activity"/>
    <property type="evidence" value="ECO:0007669"/>
    <property type="project" value="InterPro"/>
</dbReference>
<organism evidence="2 3">
    <name type="scientific">Phytophthora megakarya</name>
    <dbReference type="NCBI Taxonomy" id="4795"/>
    <lineage>
        <taxon>Eukaryota</taxon>
        <taxon>Sar</taxon>
        <taxon>Stramenopiles</taxon>
        <taxon>Oomycota</taxon>
        <taxon>Peronosporomycetes</taxon>
        <taxon>Peronosporales</taxon>
        <taxon>Peronosporaceae</taxon>
        <taxon>Phytophthora</taxon>
    </lineage>
</organism>
<dbReference type="GO" id="GO:0003676">
    <property type="term" value="F:nucleic acid binding"/>
    <property type="evidence" value="ECO:0007669"/>
    <property type="project" value="InterPro"/>
</dbReference>
<dbReference type="Pfam" id="PF13456">
    <property type="entry name" value="RVT_3"/>
    <property type="match status" value="1"/>
</dbReference>
<dbReference type="EMBL" id="NBNE01001161">
    <property type="protein sequence ID" value="OWZ15268.1"/>
    <property type="molecule type" value="Genomic_DNA"/>
</dbReference>
<dbReference type="SUPFAM" id="SSF53098">
    <property type="entry name" value="Ribonuclease H-like"/>
    <property type="match status" value="1"/>
</dbReference>
<sequence length="149" mass="16595">MASVSYLARTTTNNLAEYCGLLNGLRRAHRTNTCALHVAGDSTLILTQLRRRTPPKTARLKGIYAQCRRLADQVAVQTWTYHLRSFNKLADGLANIAMDMHKSVQVFHSDFPSLSRAWVPVLESLQGDVDHWLDQHEGTGALNPDDGVP</sequence>
<dbReference type="InterPro" id="IPR012337">
    <property type="entry name" value="RNaseH-like_sf"/>
</dbReference>
<comment type="caution">
    <text evidence="2">The sequence shown here is derived from an EMBL/GenBank/DDBJ whole genome shotgun (WGS) entry which is preliminary data.</text>
</comment>
<name>A0A225WDF4_9STRA</name>
<evidence type="ECO:0000313" key="3">
    <source>
        <dbReference type="Proteomes" id="UP000198211"/>
    </source>
</evidence>
<dbReference type="OrthoDB" id="122355at2759"/>
<accession>A0A225WDF4</accession>
<reference evidence="3" key="1">
    <citation type="submission" date="2017-03" db="EMBL/GenBank/DDBJ databases">
        <title>Phytopthora megakarya and P. palmivora, two closely related causual agents of cacao black pod achieved similar genome size and gene model numbers by different mechanisms.</title>
        <authorList>
            <person name="Ali S."/>
            <person name="Shao J."/>
            <person name="Larry D.J."/>
            <person name="Kronmiller B."/>
            <person name="Shen D."/>
            <person name="Strem M.D."/>
            <person name="Melnick R.L."/>
            <person name="Guiltinan M.J."/>
            <person name="Tyler B.M."/>
            <person name="Meinhardt L.W."/>
            <person name="Bailey B.A."/>
        </authorList>
    </citation>
    <scope>NUCLEOTIDE SEQUENCE [LARGE SCALE GENOMIC DNA]</scope>
    <source>
        <strain evidence="3">zdho120</strain>
    </source>
</reference>
<dbReference type="Proteomes" id="UP000198211">
    <property type="component" value="Unassembled WGS sequence"/>
</dbReference>
<keyword evidence="3" id="KW-1185">Reference proteome</keyword>
<gene>
    <name evidence="2" type="ORF">PHMEG_00011120</name>
</gene>
<proteinExistence type="predicted"/>
<dbReference type="Gene3D" id="3.30.420.10">
    <property type="entry name" value="Ribonuclease H-like superfamily/Ribonuclease H"/>
    <property type="match status" value="1"/>
</dbReference>
<evidence type="ECO:0000313" key="2">
    <source>
        <dbReference type="EMBL" id="OWZ15268.1"/>
    </source>
</evidence>
<dbReference type="STRING" id="4795.A0A225WDF4"/>
<evidence type="ECO:0000259" key="1">
    <source>
        <dbReference type="Pfam" id="PF13456"/>
    </source>
</evidence>
<protein>
    <recommendedName>
        <fullName evidence="1">RNase H type-1 domain-containing protein</fullName>
    </recommendedName>
</protein>
<dbReference type="InterPro" id="IPR002156">
    <property type="entry name" value="RNaseH_domain"/>
</dbReference>
<dbReference type="InterPro" id="IPR036397">
    <property type="entry name" value="RNaseH_sf"/>
</dbReference>